<feature type="domain" description="Major facilitator superfamily (MFS) profile" evidence="5">
    <location>
        <begin position="198"/>
        <end position="428"/>
    </location>
</feature>
<keyword evidence="7" id="KW-1185">Reference proteome</keyword>
<organism evidence="6 7">
    <name type="scientific">Azotobacter bryophylli</name>
    <dbReference type="NCBI Taxonomy" id="1986537"/>
    <lineage>
        <taxon>Bacteria</taxon>
        <taxon>Pseudomonadati</taxon>
        <taxon>Pseudomonadota</taxon>
        <taxon>Gammaproteobacteria</taxon>
        <taxon>Pseudomonadales</taxon>
        <taxon>Pseudomonadaceae</taxon>
        <taxon>Azotobacter</taxon>
    </lineage>
</organism>
<dbReference type="InterPro" id="IPR047200">
    <property type="entry name" value="MFS_YcaD-like"/>
</dbReference>
<reference evidence="7" key="1">
    <citation type="journal article" date="2019" name="Int. J. Syst. Evol. Microbiol.">
        <title>The Global Catalogue of Microorganisms (GCM) 10K type strain sequencing project: providing services to taxonomists for standard genome sequencing and annotation.</title>
        <authorList>
            <consortium name="The Broad Institute Genomics Platform"/>
            <consortium name="The Broad Institute Genome Sequencing Center for Infectious Disease"/>
            <person name="Wu L."/>
            <person name="Ma J."/>
        </authorList>
    </citation>
    <scope>NUCLEOTIDE SEQUENCE [LARGE SCALE GENOMIC DNA]</scope>
    <source>
        <strain evidence="7">KCTC 62195</strain>
    </source>
</reference>
<comment type="caution">
    <text evidence="6">The sequence shown here is derived from an EMBL/GenBank/DDBJ whole genome shotgun (WGS) entry which is preliminary data.</text>
</comment>
<dbReference type="Proteomes" id="UP001595457">
    <property type="component" value="Unassembled WGS sequence"/>
</dbReference>
<evidence type="ECO:0000259" key="5">
    <source>
        <dbReference type="PROSITE" id="PS50850"/>
    </source>
</evidence>
<dbReference type="Pfam" id="PF07690">
    <property type="entry name" value="MFS_1"/>
    <property type="match status" value="1"/>
</dbReference>
<name>A0ABV7AVA8_9GAMM</name>
<feature type="transmembrane region" description="Helical" evidence="4">
    <location>
        <begin position="39"/>
        <end position="58"/>
    </location>
</feature>
<keyword evidence="3 4" id="KW-0472">Membrane</keyword>
<keyword evidence="2 4" id="KW-1133">Transmembrane helix</keyword>
<feature type="transmembrane region" description="Helical" evidence="4">
    <location>
        <begin position="263"/>
        <end position="283"/>
    </location>
</feature>
<dbReference type="InterPro" id="IPR011701">
    <property type="entry name" value="MFS"/>
</dbReference>
<dbReference type="CDD" id="cd17477">
    <property type="entry name" value="MFS_YcaD_like"/>
    <property type="match status" value="1"/>
</dbReference>
<dbReference type="PANTHER" id="PTHR23521">
    <property type="entry name" value="TRANSPORTER MFS SUPERFAMILY"/>
    <property type="match status" value="1"/>
</dbReference>
<evidence type="ECO:0000256" key="2">
    <source>
        <dbReference type="ARBA" id="ARBA00022989"/>
    </source>
</evidence>
<feature type="transmembrane region" description="Helical" evidence="4">
    <location>
        <begin position="203"/>
        <end position="224"/>
    </location>
</feature>
<dbReference type="PROSITE" id="PS50850">
    <property type="entry name" value="MFS"/>
    <property type="match status" value="1"/>
</dbReference>
<feature type="transmembrane region" description="Helical" evidence="4">
    <location>
        <begin position="70"/>
        <end position="90"/>
    </location>
</feature>
<feature type="transmembrane region" description="Helical" evidence="4">
    <location>
        <begin position="353"/>
        <end position="370"/>
    </location>
</feature>
<feature type="transmembrane region" description="Helical" evidence="4">
    <location>
        <begin position="324"/>
        <end position="347"/>
    </location>
</feature>
<feature type="transmembrane region" description="Helical" evidence="4">
    <location>
        <begin position="96"/>
        <end position="118"/>
    </location>
</feature>
<dbReference type="PANTHER" id="PTHR23521:SF3">
    <property type="entry name" value="MFS TRANSPORTER"/>
    <property type="match status" value="1"/>
</dbReference>
<feature type="transmembrane region" description="Helical" evidence="4">
    <location>
        <begin position="12"/>
        <end position="33"/>
    </location>
</feature>
<feature type="transmembrane region" description="Helical" evidence="4">
    <location>
        <begin position="159"/>
        <end position="176"/>
    </location>
</feature>
<evidence type="ECO:0000256" key="4">
    <source>
        <dbReference type="SAM" id="Phobius"/>
    </source>
</evidence>
<sequence>MPLILKSFRGLYFATLMMLLGSGLLSTYLALRLSTEVDGIWVGGLMAAYYCGLVLGGKTGHRLIARVGHIRAYVACAGMVMAAVLLHGLIDWLPAWLLLRFAVGIGMMCQYMVLESWLNEQAGADQRGTVFGAYMAVSYLGLVLGQLVLVVYPALGLELLMLVALCFALCLVPVALTHKLHPAPLRPAPLEPRFFFRRVPQSLTTIAVSGLVIGAFYGLAPLYAKRQGLTTDEIGLFMGSCVLAGLLVQWPLGWLSDRHDRAWLIRLCAMLLALFALPLALMPTVPLPVLLPLGFLLCLLQFSLYPLAVAFANDHVEPERRVSLTAMLLATFGVGACIGPLLAGVLMKYLGGNMLYAFDIACALILVWRIQPKAVTRLYQVENAPLHHIPSADNMTSSPLLAALDPRVDEALVHEQMQQKPETLAETI</sequence>
<dbReference type="InterPro" id="IPR036259">
    <property type="entry name" value="MFS_trans_sf"/>
</dbReference>
<evidence type="ECO:0000256" key="1">
    <source>
        <dbReference type="ARBA" id="ARBA00022692"/>
    </source>
</evidence>
<feature type="transmembrane region" description="Helical" evidence="4">
    <location>
        <begin position="236"/>
        <end position="256"/>
    </location>
</feature>
<evidence type="ECO:0000256" key="3">
    <source>
        <dbReference type="ARBA" id="ARBA00023136"/>
    </source>
</evidence>
<feature type="transmembrane region" description="Helical" evidence="4">
    <location>
        <begin position="130"/>
        <end position="153"/>
    </location>
</feature>
<dbReference type="InterPro" id="IPR020846">
    <property type="entry name" value="MFS_dom"/>
</dbReference>
<dbReference type="RefSeq" id="WP_377815234.1">
    <property type="nucleotide sequence ID" value="NZ_JBHRSJ010000031.1"/>
</dbReference>
<feature type="transmembrane region" description="Helical" evidence="4">
    <location>
        <begin position="289"/>
        <end position="312"/>
    </location>
</feature>
<proteinExistence type="predicted"/>
<evidence type="ECO:0000313" key="7">
    <source>
        <dbReference type="Proteomes" id="UP001595457"/>
    </source>
</evidence>
<accession>A0ABV7AVA8</accession>
<dbReference type="EMBL" id="JBHRSJ010000031">
    <property type="protein sequence ID" value="MFC2973489.1"/>
    <property type="molecule type" value="Genomic_DNA"/>
</dbReference>
<gene>
    <name evidence="6" type="ORF">ACFOJE_14885</name>
</gene>
<evidence type="ECO:0000313" key="6">
    <source>
        <dbReference type="EMBL" id="MFC2973489.1"/>
    </source>
</evidence>
<dbReference type="Gene3D" id="1.20.1250.20">
    <property type="entry name" value="MFS general substrate transporter like domains"/>
    <property type="match status" value="2"/>
</dbReference>
<protein>
    <submittedName>
        <fullName evidence="6">MFS transporter</fullName>
    </submittedName>
</protein>
<keyword evidence="1 4" id="KW-0812">Transmembrane</keyword>
<dbReference type="SUPFAM" id="SSF103473">
    <property type="entry name" value="MFS general substrate transporter"/>
    <property type="match status" value="1"/>
</dbReference>